<dbReference type="Gene3D" id="3.40.50.300">
    <property type="entry name" value="P-loop containing nucleotide triphosphate hydrolases"/>
    <property type="match status" value="1"/>
</dbReference>
<accession>A0A7G9YJL9</accession>
<evidence type="ECO:0008006" key="2">
    <source>
        <dbReference type="Google" id="ProtNLM"/>
    </source>
</evidence>
<dbReference type="PANTHER" id="PTHR35205">
    <property type="entry name" value="NB-ARC AND TPR DOMAIN PROTEIN"/>
    <property type="match status" value="1"/>
</dbReference>
<proteinExistence type="predicted"/>
<dbReference type="SUPFAM" id="SSF52540">
    <property type="entry name" value="P-loop containing nucleoside triphosphate hydrolases"/>
    <property type="match status" value="1"/>
</dbReference>
<dbReference type="PANTHER" id="PTHR35205:SF1">
    <property type="entry name" value="ZU5 DOMAIN-CONTAINING PROTEIN"/>
    <property type="match status" value="1"/>
</dbReference>
<dbReference type="EMBL" id="MT631314">
    <property type="protein sequence ID" value="QNO48203.1"/>
    <property type="molecule type" value="Genomic_DNA"/>
</dbReference>
<evidence type="ECO:0000313" key="1">
    <source>
        <dbReference type="EMBL" id="QNO48203.1"/>
    </source>
</evidence>
<name>A0A7G9YJL9_9EURY</name>
<protein>
    <recommendedName>
        <fullName evidence="2">NB-ARC domain-containing protein</fullName>
    </recommendedName>
</protein>
<dbReference type="InterPro" id="IPR027417">
    <property type="entry name" value="P-loop_NTPase"/>
</dbReference>
<reference evidence="1" key="1">
    <citation type="submission" date="2020-06" db="EMBL/GenBank/DDBJ databases">
        <title>Unique genomic features of the anaerobic methanotrophic archaea.</title>
        <authorList>
            <person name="Chadwick G.L."/>
            <person name="Skennerton C.T."/>
            <person name="Laso-Perez R."/>
            <person name="Leu A.O."/>
            <person name="Speth D.R."/>
            <person name="Yu H."/>
            <person name="Morgan-Lang C."/>
            <person name="Hatzenpichler R."/>
            <person name="Goudeau D."/>
            <person name="Malmstrom R."/>
            <person name="Brazelton W.J."/>
            <person name="Woyke T."/>
            <person name="Hallam S.J."/>
            <person name="Tyson G.W."/>
            <person name="Wegener G."/>
            <person name="Boetius A."/>
            <person name="Orphan V."/>
        </authorList>
    </citation>
    <scope>NUCLEOTIDE SEQUENCE</scope>
</reference>
<organism evidence="1">
    <name type="scientific">Candidatus Methanogaster sp. ANME-2c ERB4</name>
    <dbReference type="NCBI Taxonomy" id="2759911"/>
    <lineage>
        <taxon>Archaea</taxon>
        <taxon>Methanobacteriati</taxon>
        <taxon>Methanobacteriota</taxon>
        <taxon>Stenosarchaea group</taxon>
        <taxon>Methanomicrobia</taxon>
        <taxon>Methanosarcinales</taxon>
        <taxon>ANME-2 cluster</taxon>
        <taxon>Candidatus Methanogasteraceae</taxon>
        <taxon>Candidatus Methanogaster</taxon>
    </lineage>
</organism>
<sequence>MNKDLIGERLKALEDGIRQDQDLLKSYEDELRDERDPRLIGKYRRDIERQHESLKHYWKEYDELKEQATPAEMQNVADLLQQQDMKLDEIRKLLPPVWNVSHHRNPNFTGREDIMADLRLALPSGAPAAWKQAVTGMGGVGKTQLAIEYIYRHKPDYKVIWWIHSDEPAAMAADYASLAASLDLPEKESTDQREMVGAVKRWLEHNSGWLLVFDNANDQRAIRDYIPRGAQVT</sequence>
<gene>
    <name evidence="1" type="ORF">PGANABGL_00017</name>
</gene>
<dbReference type="AlphaFoldDB" id="A0A7G9YJL9"/>